<dbReference type="SUPFAM" id="SSF48371">
    <property type="entry name" value="ARM repeat"/>
    <property type="match status" value="2"/>
</dbReference>
<dbReference type="Pfam" id="PF01433">
    <property type="entry name" value="Peptidase_M1"/>
    <property type="match status" value="2"/>
</dbReference>
<dbReference type="InterPro" id="IPR016024">
    <property type="entry name" value="ARM-type_fold"/>
</dbReference>
<comment type="function">
    <text evidence="2">Aminopeptidase that preferentially cleaves di- and tripeptides. Also has low epoxide hydrolase activity (in vitro). Can hydrolyze the epoxide leukotriene LTA(4) but it forms preferentially 5,6-dihydroxy-7,9,11,14-eicosatetraenoic acid rather than the cytokine leukotriene B(4) as the product compared to the homologous mammalian enzyme (in vitro).</text>
</comment>
<feature type="binding site" evidence="16">
    <location>
        <position position="391"/>
    </location>
    <ligand>
        <name>Zn(2+)</name>
        <dbReference type="ChEBI" id="CHEBI:29105"/>
        <note>catalytic</note>
    </ligand>
</feature>
<comment type="cofactor">
    <cofactor evidence="16">
        <name>Zn(2+)</name>
        <dbReference type="ChEBI" id="CHEBI:29105"/>
    </cofactor>
    <text evidence="16">Binds 1 zinc ion per subunit.</text>
</comment>
<dbReference type="FunFam" id="3.30.2010.30:FF:000001">
    <property type="entry name" value="Leukotriene A(4) hydrolase"/>
    <property type="match status" value="1"/>
</dbReference>
<feature type="domain" description="Peptidase M1 leukotriene A4 hydrolase/aminopeptidase C-terminal" evidence="17">
    <location>
        <begin position="930"/>
        <end position="1070"/>
    </location>
</feature>
<evidence type="ECO:0000256" key="7">
    <source>
        <dbReference type="ARBA" id="ARBA00022670"/>
    </source>
</evidence>
<accession>A0A6N2M387</accession>
<evidence type="ECO:0000256" key="11">
    <source>
        <dbReference type="ARBA" id="ARBA00023049"/>
    </source>
</evidence>
<organism evidence="18">
    <name type="scientific">Salix viminalis</name>
    <name type="common">Common osier</name>
    <name type="synonym">Basket willow</name>
    <dbReference type="NCBI Taxonomy" id="40686"/>
    <lineage>
        <taxon>Eukaryota</taxon>
        <taxon>Viridiplantae</taxon>
        <taxon>Streptophyta</taxon>
        <taxon>Embryophyta</taxon>
        <taxon>Tracheophyta</taxon>
        <taxon>Spermatophyta</taxon>
        <taxon>Magnoliopsida</taxon>
        <taxon>eudicotyledons</taxon>
        <taxon>Gunneridae</taxon>
        <taxon>Pentapetalae</taxon>
        <taxon>rosids</taxon>
        <taxon>fabids</taxon>
        <taxon>Malpighiales</taxon>
        <taxon>Salicaceae</taxon>
        <taxon>Saliceae</taxon>
        <taxon>Salix</taxon>
    </lineage>
</organism>
<dbReference type="InterPro" id="IPR034015">
    <property type="entry name" value="M1_LTA4H"/>
</dbReference>
<dbReference type="CDD" id="cd09599">
    <property type="entry name" value="M1_LTA4H"/>
    <property type="match status" value="1"/>
</dbReference>
<dbReference type="EMBL" id="CAADRP010001663">
    <property type="protein sequence ID" value="VFU47091.1"/>
    <property type="molecule type" value="Genomic_DNA"/>
</dbReference>
<evidence type="ECO:0000256" key="5">
    <source>
        <dbReference type="ARBA" id="ARBA00013006"/>
    </source>
</evidence>
<dbReference type="PANTHER" id="PTHR45726:SF3">
    <property type="entry name" value="LEUKOTRIENE A-4 HYDROLASE"/>
    <property type="match status" value="1"/>
</dbReference>
<dbReference type="GO" id="GO:0005829">
    <property type="term" value="C:cytosol"/>
    <property type="evidence" value="ECO:0007669"/>
    <property type="project" value="TreeGrafter"/>
</dbReference>
<protein>
    <recommendedName>
        <fullName evidence="14">Leucine aminopeptidase</fullName>
        <ecNumber evidence="5">3.3.2.10</ecNumber>
    </recommendedName>
    <alternativeName>
        <fullName evidence="12">Epoxide hydrolase</fullName>
    </alternativeName>
    <alternativeName>
        <fullName evidence="13">Leukotriene A-4 hydrolase homolog</fullName>
    </alternativeName>
</protein>
<dbReference type="Gene3D" id="2.60.40.1730">
    <property type="entry name" value="tricorn interacting facor f3 domain"/>
    <property type="match status" value="1"/>
</dbReference>
<keyword evidence="11" id="KW-0482">Metalloprotease</keyword>
<name>A0A6N2M387_SALVM</name>
<evidence type="ECO:0000256" key="2">
    <source>
        <dbReference type="ARBA" id="ARBA00002142"/>
    </source>
</evidence>
<sequence>MLRNQNISFLSKNRNATETVLIIIFERAPYHPFFSQIVLFPSPKSDSSRRIIKIKIKPPNSPSRRTQIKPQSLLQMAPIDPHSFTDSTHPLTTHVSLTLYFHFPSSTIHATALLALQTPHTGPLSLDTRALTIHNILDPATLTPLSFTLSPSEHPIKGRLLTVYLNNNSSVLILYSTSPSSSALQWLSPPQTSKKIHPFVYTQCHPVHARSVFPCQDTPAARVCYSAKLNLPRELSAVMSARHCDRHDPVGTDLDGVLTNEESGFDLKSLWCEEGRIVEEFVMEQPIPPYLFAFAVGELGFREVGPRTRVYSEAVDGVLDAAAREFAGTEEMIRQAESLFGEYEWERFDLLVLPPSFPYGGMENPRMVFLTPTVIKGDASGAQIVAHELAHSWTGNLITNKNNEHFWLNEGFTTYAERRIVEVVQGKDIAALNIGIGWRGLNEEVERFKDNMEYTKLKNNQEGVDPDDMYSRVPYEKGFQFLWRIEHQIGRPAFDEFLKKYIATFKFKSIDTDTFLDFLKANVHGIEKDIDLQLWTEGTGIPPDAHEPVSNLYIKITSLANDFKLGRIPREDEVASWKGQEWELYLKNLPRTVEPSQVLALDARYRLSESKDYEVKVGFLQLAILSRCRDYYGEVEKTLKEVGRMKYLRPLYGGLVQGPGNEEDKILAKRLFAEARECYHPIAQGVIEAIFAKHVEVGPRTRVYSEAVDGVLDAAAREFAGTEEMIRQAESLFGEYEWERFDLLVLPPSFPYVIKGDASGAQMVAHELAHSWTGNLITNKNNEHFWLNEGFTTYAERRIVEVVQGEDIAALTIGNGWRGLNEEVERFKDNMEYTKLKNNQEGVDPDDMYSRVPYEKGFQFLWRIEHQIGRPAFDEFLKKYIATFKFKSIDTDTFLDFLKANVHGIEKDIDLQLWTEGTGIPPDAHEPVSNLYIKITSLANDFNLGRIPREDEVASWKGQEWELYLNNLPRTVEPSQVLALDARYRLSESKDYDVKVGFLQLAISSRCRDYYGEVEKTLKEVGRMRYLRPLYSDLVQGPGNEEDKILAKRLFAEARECYHPIAQGVIEAIFAKHV</sequence>
<gene>
    <name evidence="18" type="ORF">SVIM_LOCUS301982</name>
</gene>
<feature type="binding site" evidence="16">
    <location>
        <position position="387"/>
    </location>
    <ligand>
        <name>Zn(2+)</name>
        <dbReference type="ChEBI" id="CHEBI:29105"/>
        <note>catalytic</note>
    </ligand>
</feature>
<dbReference type="Gene3D" id="1.25.40.320">
    <property type="entry name" value="Peptidase M1, leukotriene A4 hydrolase/aminopeptidase C-terminal domain"/>
    <property type="match status" value="2"/>
</dbReference>
<feature type="active site" description="Proton acceptor" evidence="15">
    <location>
        <position position="388"/>
    </location>
</feature>
<dbReference type="PRINTS" id="PR00756">
    <property type="entry name" value="ALADIPTASE"/>
</dbReference>
<dbReference type="GO" id="GO:0006508">
    <property type="term" value="P:proteolysis"/>
    <property type="evidence" value="ECO:0007669"/>
    <property type="project" value="UniProtKB-KW"/>
</dbReference>
<dbReference type="InterPro" id="IPR038502">
    <property type="entry name" value="M1_LTA-4_hydro/amino_C_sf"/>
</dbReference>
<evidence type="ECO:0000313" key="18">
    <source>
        <dbReference type="EMBL" id="VFU47091.1"/>
    </source>
</evidence>
<feature type="domain" description="Peptidase M1 leukotriene A4 hydrolase/aminopeptidase C-terminal" evidence="17">
    <location>
        <begin position="551"/>
        <end position="691"/>
    </location>
</feature>
<evidence type="ECO:0000256" key="14">
    <source>
        <dbReference type="ARBA" id="ARBA00071930"/>
    </source>
</evidence>
<dbReference type="GO" id="GO:0008270">
    <property type="term" value="F:zinc ion binding"/>
    <property type="evidence" value="ECO:0007669"/>
    <property type="project" value="InterPro"/>
</dbReference>
<keyword evidence="10 16" id="KW-0862">Zinc</keyword>
<keyword evidence="6" id="KW-0963">Cytoplasm</keyword>
<reference evidence="18" key="1">
    <citation type="submission" date="2019-03" db="EMBL/GenBank/DDBJ databases">
        <authorList>
            <person name="Mank J."/>
            <person name="Almeida P."/>
        </authorList>
    </citation>
    <scope>NUCLEOTIDE SEQUENCE</scope>
    <source>
        <strain evidence="18">78183</strain>
    </source>
</reference>
<proteinExistence type="inferred from homology"/>
<feature type="binding site" evidence="16">
    <location>
        <position position="410"/>
    </location>
    <ligand>
        <name>Zn(2+)</name>
        <dbReference type="ChEBI" id="CHEBI:29105"/>
        <note>catalytic</note>
    </ligand>
</feature>
<evidence type="ECO:0000256" key="8">
    <source>
        <dbReference type="ARBA" id="ARBA00022723"/>
    </source>
</evidence>
<dbReference type="GO" id="GO:0004301">
    <property type="term" value="F:epoxide hydrolase activity"/>
    <property type="evidence" value="ECO:0007669"/>
    <property type="project" value="UniProtKB-EC"/>
</dbReference>
<dbReference type="InterPro" id="IPR014782">
    <property type="entry name" value="Peptidase_M1_dom"/>
</dbReference>
<dbReference type="Pfam" id="PF09127">
    <property type="entry name" value="Leuk-A4-hydro_C"/>
    <property type="match status" value="2"/>
</dbReference>
<evidence type="ECO:0000259" key="17">
    <source>
        <dbReference type="SMART" id="SM01263"/>
    </source>
</evidence>
<keyword evidence="8 16" id="KW-0479">Metal-binding</keyword>
<dbReference type="Gene3D" id="3.30.2010.30">
    <property type="match status" value="2"/>
</dbReference>
<dbReference type="SUPFAM" id="SSF63737">
    <property type="entry name" value="Leukotriene A4 hydrolase N-terminal domain"/>
    <property type="match status" value="1"/>
</dbReference>
<dbReference type="Gene3D" id="1.10.390.10">
    <property type="entry name" value="Neutral Protease Domain 2"/>
    <property type="match status" value="2"/>
</dbReference>
<dbReference type="InterPro" id="IPR015211">
    <property type="entry name" value="Peptidase_M1_C"/>
</dbReference>
<evidence type="ECO:0000256" key="4">
    <source>
        <dbReference type="ARBA" id="ARBA00010136"/>
    </source>
</evidence>
<evidence type="ECO:0000256" key="13">
    <source>
        <dbReference type="ARBA" id="ARBA00031416"/>
    </source>
</evidence>
<evidence type="ECO:0000256" key="6">
    <source>
        <dbReference type="ARBA" id="ARBA00022490"/>
    </source>
</evidence>
<comment type="catalytic activity">
    <reaction evidence="1">
        <text>an epoxide + H2O = an ethanediol</text>
        <dbReference type="Rhea" id="RHEA:19037"/>
        <dbReference type="ChEBI" id="CHEBI:15377"/>
        <dbReference type="ChEBI" id="CHEBI:32955"/>
        <dbReference type="ChEBI" id="CHEBI:140594"/>
        <dbReference type="EC" id="3.3.2.10"/>
    </reaction>
</comment>
<evidence type="ECO:0000256" key="16">
    <source>
        <dbReference type="PIRSR" id="PIRSR634015-3"/>
    </source>
</evidence>
<evidence type="ECO:0000256" key="9">
    <source>
        <dbReference type="ARBA" id="ARBA00022801"/>
    </source>
</evidence>
<dbReference type="InterPro" id="IPR001930">
    <property type="entry name" value="Peptidase_M1"/>
</dbReference>
<evidence type="ECO:0000256" key="1">
    <source>
        <dbReference type="ARBA" id="ARBA00001268"/>
    </source>
</evidence>
<dbReference type="InterPro" id="IPR027268">
    <property type="entry name" value="Peptidase_M4/M1_CTD_sf"/>
</dbReference>
<dbReference type="SMART" id="SM01263">
    <property type="entry name" value="Leuk-A4-hydro_C"/>
    <property type="match status" value="2"/>
</dbReference>
<comment type="similarity">
    <text evidence="4">Belongs to the peptidase M1 family.</text>
</comment>
<dbReference type="InterPro" id="IPR042097">
    <property type="entry name" value="Aminopeptidase_N-like_N_sf"/>
</dbReference>
<feature type="active site" description="Proton donor" evidence="15">
    <location>
        <position position="475"/>
    </location>
</feature>
<evidence type="ECO:0000256" key="12">
    <source>
        <dbReference type="ARBA" id="ARBA00030177"/>
    </source>
</evidence>
<evidence type="ECO:0000256" key="3">
    <source>
        <dbReference type="ARBA" id="ARBA00004496"/>
    </source>
</evidence>
<dbReference type="InterPro" id="IPR049980">
    <property type="entry name" value="LTA4H_cat"/>
</dbReference>
<evidence type="ECO:0000256" key="15">
    <source>
        <dbReference type="PIRSR" id="PIRSR634015-1"/>
    </source>
</evidence>
<dbReference type="FunFam" id="1.10.390.10:FF:000003">
    <property type="entry name" value="Leukotriene A(4) hydrolase"/>
    <property type="match status" value="2"/>
</dbReference>
<comment type="subcellular location">
    <subcellularLocation>
        <location evidence="3">Cytoplasm</location>
    </subcellularLocation>
</comment>
<dbReference type="InterPro" id="IPR045357">
    <property type="entry name" value="Aminopeptidase_N-like_N"/>
</dbReference>
<dbReference type="Pfam" id="PF17900">
    <property type="entry name" value="Peptidase_M1_N"/>
    <property type="match status" value="1"/>
</dbReference>
<dbReference type="AlphaFoldDB" id="A0A6N2M387"/>
<evidence type="ECO:0000256" key="10">
    <source>
        <dbReference type="ARBA" id="ARBA00022833"/>
    </source>
</evidence>
<keyword evidence="9" id="KW-0378">Hydrolase</keyword>
<dbReference type="GO" id="GO:0008237">
    <property type="term" value="F:metallopeptidase activity"/>
    <property type="evidence" value="ECO:0007669"/>
    <property type="project" value="UniProtKB-KW"/>
</dbReference>
<dbReference type="PANTHER" id="PTHR45726">
    <property type="entry name" value="LEUKOTRIENE A-4 HYDROLASE"/>
    <property type="match status" value="1"/>
</dbReference>
<dbReference type="SUPFAM" id="SSF55486">
    <property type="entry name" value="Metalloproteases ('zincins'), catalytic domain"/>
    <property type="match status" value="2"/>
</dbReference>
<keyword evidence="7" id="KW-0645">Protease</keyword>
<dbReference type="EC" id="3.3.2.10" evidence="5"/>